<reference evidence="2" key="2">
    <citation type="submission" date="2020-03" db="EMBL/GenBank/DDBJ databases">
        <title>The second near-complete assembly of the hexaploid bread wheat (Triticum aestivum) genome.</title>
        <authorList>
            <person name="Zimin A.V."/>
            <person name="Puiu D."/>
            <person name="Shumante A."/>
            <person name="Alonge M."/>
            <person name="Salzberg S.L."/>
        </authorList>
    </citation>
    <scope>NUCLEOTIDE SEQUENCE</scope>
    <source>
        <tissue evidence="2">Leaf</tissue>
    </source>
</reference>
<dbReference type="EMBL" id="CM022218">
    <property type="protein sequence ID" value="KAF7028065.1"/>
    <property type="molecule type" value="Genomic_DNA"/>
</dbReference>
<feature type="region of interest" description="Disordered" evidence="1">
    <location>
        <begin position="129"/>
        <end position="158"/>
    </location>
</feature>
<dbReference type="AlphaFoldDB" id="A0A9R1FGM9"/>
<name>A0A9R1FGM9_WHEAT</name>
<accession>A0A9R1FGM9</accession>
<feature type="non-terminal residue" evidence="2">
    <location>
        <position position="1"/>
    </location>
</feature>
<evidence type="ECO:0000256" key="1">
    <source>
        <dbReference type="SAM" id="MobiDB-lite"/>
    </source>
</evidence>
<feature type="non-terminal residue" evidence="2">
    <location>
        <position position="158"/>
    </location>
</feature>
<organism evidence="2">
    <name type="scientific">Triticum aestivum</name>
    <name type="common">Wheat</name>
    <dbReference type="NCBI Taxonomy" id="4565"/>
    <lineage>
        <taxon>Eukaryota</taxon>
        <taxon>Viridiplantae</taxon>
        <taxon>Streptophyta</taxon>
        <taxon>Embryophyta</taxon>
        <taxon>Tracheophyta</taxon>
        <taxon>Spermatophyta</taxon>
        <taxon>Magnoliopsida</taxon>
        <taxon>Liliopsida</taxon>
        <taxon>Poales</taxon>
        <taxon>Poaceae</taxon>
        <taxon>BOP clade</taxon>
        <taxon>Pooideae</taxon>
        <taxon>Triticodae</taxon>
        <taxon>Triticeae</taxon>
        <taxon>Triticinae</taxon>
        <taxon>Triticum</taxon>
    </lineage>
</organism>
<protein>
    <submittedName>
        <fullName evidence="2">Uncharacterized protein</fullName>
    </submittedName>
</protein>
<proteinExistence type="predicted"/>
<comment type="caution">
    <text evidence="2">The sequence shown here is derived from an EMBL/GenBank/DDBJ whole genome shotgun (WGS) entry which is preliminary data.</text>
</comment>
<sequence>PLLDPLCSTPRSSVSPPLTAPSPRCAVMLMTSLWAASWPPATPAPGAATGSTRSTFATTSSPHLGRGHVDCDHGDSLLHPLPREELLLDCSLCRMLRSWHRLRRYDPANLPAVLSVPASSLLCRCRQQWHPTPPRPRRANRLPPCRVPPQHRPHHRLH</sequence>
<dbReference type="Proteomes" id="UP000815260">
    <property type="component" value="Chromosome 3B"/>
</dbReference>
<evidence type="ECO:0000313" key="2">
    <source>
        <dbReference type="EMBL" id="KAF7028065.1"/>
    </source>
</evidence>
<feature type="compositionally biased region" description="Basic residues" evidence="1">
    <location>
        <begin position="149"/>
        <end position="158"/>
    </location>
</feature>
<reference evidence="2" key="1">
    <citation type="journal article" date="2017" name="Gigascience">
        <title>The first near-complete assembly of the hexaploid bread wheat genome, Triticum aestivum.</title>
        <authorList>
            <person name="Zimin A.V."/>
            <person name="Puiu D."/>
            <person name="Hall R."/>
            <person name="Kingan S."/>
            <person name="Clavijo B.J."/>
            <person name="Salzberg S.L."/>
        </authorList>
    </citation>
    <scope>NUCLEOTIDE SEQUENCE</scope>
    <source>
        <tissue evidence="2">Leaf</tissue>
    </source>
</reference>
<gene>
    <name evidence="2" type="ORF">CFC21_040042</name>
</gene>